<gene>
    <name evidence="3" type="ORF">ISS99_03915</name>
</gene>
<accession>A0ABS2KBV4</accession>
<dbReference type="InterPro" id="IPR017850">
    <property type="entry name" value="Alkaline_phosphatase_core_sf"/>
</dbReference>
<keyword evidence="2" id="KW-0732">Signal</keyword>
<evidence type="ECO:0000313" key="3">
    <source>
        <dbReference type="EMBL" id="MBM7128661.1"/>
    </source>
</evidence>
<feature type="chain" id="PRO_5045756064" evidence="2">
    <location>
        <begin position="26"/>
        <end position="376"/>
    </location>
</feature>
<evidence type="ECO:0000256" key="1">
    <source>
        <dbReference type="ARBA" id="ARBA00022801"/>
    </source>
</evidence>
<feature type="signal peptide" evidence="2">
    <location>
        <begin position="1"/>
        <end position="25"/>
    </location>
</feature>
<keyword evidence="1" id="KW-0378">Hydrolase</keyword>
<evidence type="ECO:0000256" key="2">
    <source>
        <dbReference type="SAM" id="SignalP"/>
    </source>
</evidence>
<dbReference type="Pfam" id="PF04185">
    <property type="entry name" value="Phosphoesterase"/>
    <property type="match status" value="1"/>
</dbReference>
<keyword evidence="4" id="KW-1185">Reference proteome</keyword>
<dbReference type="PANTHER" id="PTHR31956">
    <property type="entry name" value="NON-SPECIFIC PHOSPHOLIPASE C4-RELATED"/>
    <property type="match status" value="1"/>
</dbReference>
<dbReference type="Gene3D" id="3.40.720.10">
    <property type="entry name" value="Alkaline Phosphatase, subunit A"/>
    <property type="match status" value="1"/>
</dbReference>
<evidence type="ECO:0000313" key="4">
    <source>
        <dbReference type="Proteomes" id="UP001430193"/>
    </source>
</evidence>
<dbReference type="Proteomes" id="UP001430193">
    <property type="component" value="Unassembled WGS sequence"/>
</dbReference>
<proteinExistence type="predicted"/>
<dbReference type="InterPro" id="IPR007312">
    <property type="entry name" value="Phosphoesterase"/>
</dbReference>
<name>A0ABS2KBV4_9GAMM</name>
<organism evidence="3 4">
    <name type="scientific">Dyella mobilis</name>
    <dbReference type="NCBI Taxonomy" id="1849582"/>
    <lineage>
        <taxon>Bacteria</taxon>
        <taxon>Pseudomonadati</taxon>
        <taxon>Pseudomonadota</taxon>
        <taxon>Gammaproteobacteria</taxon>
        <taxon>Lysobacterales</taxon>
        <taxon>Rhodanobacteraceae</taxon>
        <taxon>Dyella</taxon>
    </lineage>
</organism>
<dbReference type="EMBL" id="JADIKF010000035">
    <property type="protein sequence ID" value="MBM7128661.1"/>
    <property type="molecule type" value="Genomic_DNA"/>
</dbReference>
<protein>
    <submittedName>
        <fullName evidence="3">Phosphoesterase</fullName>
    </submittedName>
</protein>
<sequence length="376" mass="40572">MRSLSKLLFLALLPGLVSIHRTAAAAETPPNLPPVGHVFVIVLENEPFDVTFGPESIAPYLAHELPAHGALLKQYFGIGHYSLDNYIALISGQAPNSQTQGDCHNFTEFVPTTGKLDANGQLAGQGCVYPAIVPTVADQLQHAGFQWKGYMEGMGSTPSREAARCGHVTIGARDVTNGETLEDRYADKHNPFVYFHSIIDRSDYCGRHVVPLTELSVDLQQVATTPNYAFITPDLCHDGHDAPCKNDEPGGLVSADAFLRTWVPRITASPAFRKDGLLIITFDEGTDGKACCGEQGLPGGPKPGQYGPGGGRIGAVMLSPFIKPGTVSDRPYNHYSTLRSVEQWFGLSYIGYARQANLSTFGADVFTGWTLHAAKQ</sequence>
<dbReference type="PANTHER" id="PTHR31956:SF8">
    <property type="entry name" value="ACID PHOSPHATASE PHOA (AFU_ORTHOLOGUE AFUA_1G03570)"/>
    <property type="match status" value="1"/>
</dbReference>
<reference evidence="3" key="1">
    <citation type="submission" date="2020-10" db="EMBL/GenBank/DDBJ databases">
        <title>Phylogeny of dyella-like bacteria.</title>
        <authorList>
            <person name="Fu J."/>
        </authorList>
    </citation>
    <scope>NUCLEOTIDE SEQUENCE</scope>
    <source>
        <strain evidence="3">DHON07</strain>
    </source>
</reference>
<comment type="caution">
    <text evidence="3">The sequence shown here is derived from an EMBL/GenBank/DDBJ whole genome shotgun (WGS) entry which is preliminary data.</text>
</comment>